<dbReference type="Proteomes" id="UP000095284">
    <property type="component" value="Unplaced"/>
</dbReference>
<evidence type="ECO:0000313" key="2">
    <source>
        <dbReference type="WBParaSite" id="BXY_0544000.1"/>
    </source>
</evidence>
<name>A0A1I7RXH3_BURXY</name>
<dbReference type="WBParaSite" id="BXY_0544000.1">
    <property type="protein sequence ID" value="BXY_0544000.1"/>
    <property type="gene ID" value="BXY_0544000"/>
</dbReference>
<evidence type="ECO:0000313" key="1">
    <source>
        <dbReference type="Proteomes" id="UP000095284"/>
    </source>
</evidence>
<organism evidence="1 2">
    <name type="scientific">Bursaphelenchus xylophilus</name>
    <name type="common">Pinewood nematode worm</name>
    <name type="synonym">Aphelenchoides xylophilus</name>
    <dbReference type="NCBI Taxonomy" id="6326"/>
    <lineage>
        <taxon>Eukaryota</taxon>
        <taxon>Metazoa</taxon>
        <taxon>Ecdysozoa</taxon>
        <taxon>Nematoda</taxon>
        <taxon>Chromadorea</taxon>
        <taxon>Rhabditida</taxon>
        <taxon>Tylenchina</taxon>
        <taxon>Tylenchomorpha</taxon>
        <taxon>Aphelenchoidea</taxon>
        <taxon>Aphelenchoididae</taxon>
        <taxon>Bursaphelenchus</taxon>
    </lineage>
</organism>
<reference evidence="2" key="1">
    <citation type="submission" date="2016-11" db="UniProtKB">
        <authorList>
            <consortium name="WormBaseParasite"/>
        </authorList>
    </citation>
    <scope>IDENTIFICATION</scope>
</reference>
<protein>
    <submittedName>
        <fullName evidence="2">Uncharacterized protein</fullName>
    </submittedName>
</protein>
<proteinExistence type="predicted"/>
<accession>A0A1I7RXH3</accession>
<dbReference type="AlphaFoldDB" id="A0A1I7RXH3"/>
<sequence length="70" mass="7737">MSWTCFSCVKRRISSALRTLSFWKMGLNYGLLKLTICRGNNVDLSRLGIAHNCLARVAAAGDLEQDCSEA</sequence>